<reference evidence="2" key="1">
    <citation type="journal article" date="2007" name="Science">
        <title>Evolutionary and biomedical insights from the rhesus macaque genome.</title>
        <authorList>
            <person name="Gibbs R.A."/>
            <person name="Rogers J."/>
            <person name="Katze M.G."/>
            <person name="Bumgarner R."/>
            <person name="Weinstock G.M."/>
            <person name="Mardis E.R."/>
            <person name="Remington K.A."/>
            <person name="Strausberg R.L."/>
            <person name="Venter J.C."/>
            <person name="Wilson R.K."/>
            <person name="Batzer M.A."/>
            <person name="Bustamante C.D."/>
            <person name="Eichler E.E."/>
            <person name="Hahn M.W."/>
            <person name="Hardison R.C."/>
            <person name="Makova K.D."/>
            <person name="Miller W."/>
            <person name="Milosavljevic A."/>
            <person name="Palermo R.E."/>
            <person name="Siepel A."/>
            <person name="Sikela J.M."/>
            <person name="Attaway T."/>
            <person name="Bell S."/>
            <person name="Bernard K.E."/>
            <person name="Buhay C.J."/>
            <person name="Chandrabose M.N."/>
            <person name="Dao M."/>
            <person name="Davis C."/>
            <person name="Delehaunty K.D."/>
            <person name="Ding Y."/>
            <person name="Dinh H.H."/>
            <person name="Dugan-Rocha S."/>
            <person name="Fulton L.A."/>
            <person name="Gabisi R.A."/>
            <person name="Garner T.T."/>
            <person name="Godfrey J."/>
            <person name="Hawes A.C."/>
            <person name="Hernandez J."/>
            <person name="Hines S."/>
            <person name="Holder M."/>
            <person name="Hume J."/>
            <person name="Jhangiani S.N."/>
            <person name="Joshi V."/>
            <person name="Khan Z.M."/>
            <person name="Kirkness E.F."/>
            <person name="Cree A."/>
            <person name="Fowler R.G."/>
            <person name="Lee S."/>
            <person name="Lewis L.R."/>
            <person name="Li Z."/>
            <person name="Liu Y.-S."/>
            <person name="Moore S.M."/>
            <person name="Muzny D."/>
            <person name="Nazareth L.V."/>
            <person name="Ngo D.N."/>
            <person name="Okwuonu G.O."/>
            <person name="Pai G."/>
            <person name="Parker D."/>
            <person name="Paul H.A."/>
            <person name="Pfannkoch C."/>
            <person name="Pohl C.S."/>
            <person name="Rogers Y.-H.C."/>
            <person name="Ruiz S.J."/>
            <person name="Sabo A."/>
            <person name="Santibanez J."/>
            <person name="Schneider B.W."/>
            <person name="Smith S.M."/>
            <person name="Sodergren E."/>
            <person name="Svatek A.F."/>
            <person name="Utterback T.R."/>
            <person name="Vattathil S."/>
            <person name="Warren W."/>
            <person name="White C.S."/>
            <person name="Chinwalla A.T."/>
            <person name="Feng Y."/>
            <person name="Halpern A.L."/>
            <person name="Hillier L.W."/>
            <person name="Huang X."/>
            <person name="Minx P."/>
            <person name="Nelson J.O."/>
            <person name="Pepin K.H."/>
            <person name="Qin X."/>
            <person name="Sutton G.G."/>
            <person name="Venter E."/>
            <person name="Walenz B.P."/>
            <person name="Wallis J.W."/>
            <person name="Worley K.C."/>
            <person name="Yang S.-P."/>
            <person name="Jones S.M."/>
            <person name="Marra M.A."/>
            <person name="Rocchi M."/>
            <person name="Schein J.E."/>
            <person name="Baertsch R."/>
            <person name="Clarke L."/>
            <person name="Csuros M."/>
            <person name="Glasscock J."/>
            <person name="Harris R.A."/>
            <person name="Havlak P."/>
            <person name="Jackson A.R."/>
            <person name="Jiang H."/>
            <person name="Liu Y."/>
            <person name="Messina D.N."/>
            <person name="Shen Y."/>
            <person name="Song H.X.-Z."/>
            <person name="Wylie T."/>
            <person name="Zhang L."/>
            <person name="Birney E."/>
            <person name="Han K."/>
            <person name="Konkel M.K."/>
            <person name="Lee J."/>
            <person name="Smit A.F.A."/>
            <person name="Ullmer B."/>
            <person name="Wang H."/>
            <person name="Xing J."/>
            <person name="Burhans R."/>
            <person name="Cheng Z."/>
            <person name="Karro J.E."/>
            <person name="Ma J."/>
            <person name="Raney B."/>
            <person name="She X."/>
            <person name="Cox M.J."/>
            <person name="Demuth J.P."/>
            <person name="Dumas L.J."/>
            <person name="Han S.-G."/>
            <person name="Hopkins J."/>
            <person name="Karimpour-Fard A."/>
            <person name="Kim Y.H."/>
            <person name="Pollack J.R."/>
            <person name="Vinar T."/>
            <person name="Addo-Quaye C."/>
            <person name="Degenhardt J."/>
            <person name="Denby A."/>
            <person name="Hubisz M.J."/>
            <person name="Indap A."/>
            <person name="Kosiol C."/>
            <person name="Lahn B.T."/>
            <person name="Lawson H.A."/>
            <person name="Marklein A."/>
            <person name="Nielsen R."/>
            <person name="Vallender E.J."/>
            <person name="Clark A.G."/>
            <person name="Ferguson B."/>
            <person name="Hernandez R.D."/>
            <person name="Hirani K."/>
            <person name="Kehrer-Sawatzki H."/>
            <person name="Kolb J."/>
            <person name="Patil S."/>
            <person name="Pu L.-L."/>
            <person name="Ren Y."/>
            <person name="Smith D.G."/>
            <person name="Wheeler D.A."/>
            <person name="Schenck I."/>
            <person name="Ball E.V."/>
            <person name="Chen R."/>
            <person name="Cooper D.N."/>
            <person name="Giardine B."/>
            <person name="Hsu F."/>
            <person name="Kent W.J."/>
            <person name="Lesk A."/>
            <person name="Nelson D.L."/>
            <person name="O'brien W.E."/>
            <person name="Pruefer K."/>
            <person name="Stenson P.D."/>
            <person name="Wallace J.C."/>
            <person name="Ke H."/>
            <person name="Liu X.-M."/>
            <person name="Wang P."/>
            <person name="Xiang A.P."/>
            <person name="Yang F."/>
            <person name="Barber G.P."/>
            <person name="Haussler D."/>
            <person name="Karolchik D."/>
            <person name="Kern A.D."/>
            <person name="Kuhn R.M."/>
            <person name="Smith K.E."/>
            <person name="Zwieg A.S."/>
        </authorList>
    </citation>
    <scope>NUCLEOTIDE SEQUENCE [LARGE SCALE GENOMIC DNA]</scope>
    <source>
        <strain evidence="2">17573</strain>
    </source>
</reference>
<protein>
    <submittedName>
        <fullName evidence="1">Uncharacterized protein</fullName>
    </submittedName>
</protein>
<reference evidence="1" key="4">
    <citation type="submission" date="2025-09" db="UniProtKB">
        <authorList>
            <consortium name="Ensembl"/>
        </authorList>
    </citation>
    <scope>IDENTIFICATION</scope>
    <source>
        <strain evidence="1">17573</strain>
    </source>
</reference>
<evidence type="ECO:0000313" key="2">
    <source>
        <dbReference type="Proteomes" id="UP000006718"/>
    </source>
</evidence>
<evidence type="ECO:0000313" key="1">
    <source>
        <dbReference type="Ensembl" id="ENSMMUP00000079721.1"/>
    </source>
</evidence>
<dbReference type="VEuPathDB" id="HostDB:ENSMMUG00000050283"/>
<dbReference type="Proteomes" id="UP000006718">
    <property type="component" value="Chromosome 19"/>
</dbReference>
<dbReference type="InParanoid" id="A0A5F8APF5"/>
<sequence>FSCLSLLSSWDYRCAPPRPANFCIFSRDGISPCWPGWSRSLDLVICLPQPPIVLGFQVGVTAPGRQHSIFKIKHSVMEARSLKWAKITGLKSRCWQGWFLLEVLGGESVSWPSPASKSLMQSLDFCSFLLLQR</sequence>
<dbReference type="GeneTree" id="ENSGT00940000161627"/>
<dbReference type="PaxDb" id="9544-ENSMMUP00000004764"/>
<proteinExistence type="predicted"/>
<dbReference type="Ensembl" id="ENSMMUT00000102599.1">
    <property type="protein sequence ID" value="ENSMMUP00000079721.1"/>
    <property type="gene ID" value="ENSMMUG00000050283.1"/>
</dbReference>
<accession>A0A5F8APF5</accession>
<dbReference type="AlphaFoldDB" id="A0A5F8APF5"/>
<organism evidence="1 2">
    <name type="scientific">Macaca mulatta</name>
    <name type="common">Rhesus macaque</name>
    <dbReference type="NCBI Taxonomy" id="9544"/>
    <lineage>
        <taxon>Eukaryota</taxon>
        <taxon>Metazoa</taxon>
        <taxon>Chordata</taxon>
        <taxon>Craniata</taxon>
        <taxon>Vertebrata</taxon>
        <taxon>Euteleostomi</taxon>
        <taxon>Mammalia</taxon>
        <taxon>Eutheria</taxon>
        <taxon>Euarchontoglires</taxon>
        <taxon>Primates</taxon>
        <taxon>Haplorrhini</taxon>
        <taxon>Catarrhini</taxon>
        <taxon>Cercopithecidae</taxon>
        <taxon>Cercopithecinae</taxon>
        <taxon>Macaca</taxon>
    </lineage>
</organism>
<keyword evidence="2" id="KW-1185">Reference proteome</keyword>
<dbReference type="PANTHER" id="PTHR46254">
    <property type="entry name" value="PROTEIN GVQW1-RELATED"/>
    <property type="match status" value="1"/>
</dbReference>
<reference evidence="1" key="3">
    <citation type="submission" date="2025-08" db="UniProtKB">
        <authorList>
            <consortium name="Ensembl"/>
        </authorList>
    </citation>
    <scope>IDENTIFICATION</scope>
    <source>
        <strain evidence="1">17573</strain>
    </source>
</reference>
<dbReference type="Bgee" id="ENSMMUG00000050283">
    <property type="expression patterns" value="Expressed in dorsolateral prefrontal cortex and 4 other cell types or tissues"/>
</dbReference>
<name>A0A5F8APF5_MACMU</name>
<reference evidence="1" key="2">
    <citation type="submission" date="2019-01" db="EMBL/GenBank/DDBJ databases">
        <authorList>
            <person name="Graves T."/>
            <person name="Eichler E.E."/>
            <person name="Wilson R.K."/>
        </authorList>
    </citation>
    <scope>NUCLEOTIDE SEQUENCE [LARGE SCALE GENOMIC DNA]</scope>
    <source>
        <strain evidence="1">17573</strain>
    </source>
</reference>